<dbReference type="GO" id="GO:0006777">
    <property type="term" value="P:Mo-molybdopterin cofactor biosynthetic process"/>
    <property type="evidence" value="ECO:0007669"/>
    <property type="project" value="InterPro"/>
</dbReference>
<dbReference type="AlphaFoldDB" id="E3GXA8"/>
<reference evidence="2 3" key="1">
    <citation type="journal article" date="2010" name="Stand. Genomic Sci.">
        <title>Complete genome sequence of Methanothermus fervidus type strain (V24S).</title>
        <authorList>
            <person name="Anderson I."/>
            <person name="Djao O.D."/>
            <person name="Misra M."/>
            <person name="Chertkov O."/>
            <person name="Nolan M."/>
            <person name="Lucas S."/>
            <person name="Lapidus A."/>
            <person name="Del Rio T.G."/>
            <person name="Tice H."/>
            <person name="Cheng J.F."/>
            <person name="Tapia R."/>
            <person name="Han C."/>
            <person name="Goodwin L."/>
            <person name="Pitluck S."/>
            <person name="Liolios K."/>
            <person name="Ivanova N."/>
            <person name="Mavromatis K."/>
            <person name="Mikhailova N."/>
            <person name="Pati A."/>
            <person name="Brambilla E."/>
            <person name="Chen A."/>
            <person name="Palaniappan K."/>
            <person name="Land M."/>
            <person name="Hauser L."/>
            <person name="Chang Y.J."/>
            <person name="Jeffries C.D."/>
            <person name="Sikorski J."/>
            <person name="Spring S."/>
            <person name="Rohde M."/>
            <person name="Eichinger K."/>
            <person name="Huber H."/>
            <person name="Wirth R."/>
            <person name="Goker M."/>
            <person name="Detter J.C."/>
            <person name="Woyke T."/>
            <person name="Bristow J."/>
            <person name="Eisen J.A."/>
            <person name="Markowitz V."/>
            <person name="Hugenholtz P."/>
            <person name="Klenk H.P."/>
            <person name="Kyrpides N.C."/>
        </authorList>
    </citation>
    <scope>NUCLEOTIDE SEQUENCE [LARGE SCALE GENOMIC DNA]</scope>
    <source>
        <strain evidence="3">ATCC 43054 / DSM 2088 / JCM 10308 / V24 S</strain>
    </source>
</reference>
<sequence length="167" mass="18711">MKSKSMLQHKKEAPKKVTCAVITLSDSIKNKKQDKSGKILINALNEKHIVKEYHIIPDDSKMLKSLIKKLANDVDVIFTTGGTGISNRDITIETLREIFEKELEGFGEIFRYESYKRLGSGVILTRSTAGIYNKTLIFALPGSPNAVKLGVNLIIDELGHFVKHVRE</sequence>
<dbReference type="PIRSF" id="PIRSF006443">
    <property type="entry name" value="MoaB"/>
    <property type="match status" value="1"/>
</dbReference>
<feature type="domain" description="MoaB/Mog" evidence="1">
    <location>
        <begin position="20"/>
        <end position="161"/>
    </location>
</feature>
<dbReference type="PANTHER" id="PTHR43232">
    <property type="entry name" value="MOLYBDENUM COFACTOR BIOSYNTHESIS PROTEIN B"/>
    <property type="match status" value="1"/>
</dbReference>
<dbReference type="NCBIfam" id="TIGR00177">
    <property type="entry name" value="molyb_syn"/>
    <property type="match status" value="1"/>
</dbReference>
<dbReference type="HOGENOM" id="CLU_077358_2_3_2"/>
<evidence type="ECO:0000313" key="2">
    <source>
        <dbReference type="EMBL" id="ADP76940.1"/>
    </source>
</evidence>
<keyword evidence="3" id="KW-1185">Reference proteome</keyword>
<dbReference type="SUPFAM" id="SSF53218">
    <property type="entry name" value="Molybdenum cofactor biosynthesis proteins"/>
    <property type="match status" value="1"/>
</dbReference>
<dbReference type="InterPro" id="IPR012245">
    <property type="entry name" value="MoaB"/>
</dbReference>
<dbReference type="FunFam" id="3.40.980.10:FF:000006">
    <property type="entry name" value="Molybdenum cofactor biosynthesis protein B"/>
    <property type="match status" value="1"/>
</dbReference>
<dbReference type="STRING" id="523846.Mfer_0137"/>
<dbReference type="Proteomes" id="UP000002315">
    <property type="component" value="Chromosome"/>
</dbReference>
<dbReference type="InterPro" id="IPR001453">
    <property type="entry name" value="MoaB/Mog_dom"/>
</dbReference>
<dbReference type="GO" id="GO:0005829">
    <property type="term" value="C:cytosol"/>
    <property type="evidence" value="ECO:0007669"/>
    <property type="project" value="TreeGrafter"/>
</dbReference>
<dbReference type="Gene3D" id="3.40.980.10">
    <property type="entry name" value="MoaB/Mog-like domain"/>
    <property type="match status" value="1"/>
</dbReference>
<evidence type="ECO:0000313" key="3">
    <source>
        <dbReference type="Proteomes" id="UP000002315"/>
    </source>
</evidence>
<dbReference type="CDD" id="cd00886">
    <property type="entry name" value="MogA_MoaB"/>
    <property type="match status" value="1"/>
</dbReference>
<dbReference type="InterPro" id="IPR036425">
    <property type="entry name" value="MoaB/Mog-like_dom_sf"/>
</dbReference>
<organism evidence="2 3">
    <name type="scientific">Methanothermus fervidus (strain ATCC 43054 / DSM 2088 / JCM 10308 / V24 S)</name>
    <dbReference type="NCBI Taxonomy" id="523846"/>
    <lineage>
        <taxon>Archaea</taxon>
        <taxon>Methanobacteriati</taxon>
        <taxon>Methanobacteriota</taxon>
        <taxon>Methanomada group</taxon>
        <taxon>Methanobacteria</taxon>
        <taxon>Methanobacteriales</taxon>
        <taxon>Methanothermaceae</taxon>
        <taxon>Methanothermus</taxon>
    </lineage>
</organism>
<gene>
    <name evidence="2" type="ordered locus">Mfer_0137</name>
</gene>
<accession>E3GXA8</accession>
<dbReference type="EMBL" id="CP002278">
    <property type="protein sequence ID" value="ADP76940.1"/>
    <property type="molecule type" value="Genomic_DNA"/>
</dbReference>
<dbReference type="SMART" id="SM00852">
    <property type="entry name" value="MoCF_biosynth"/>
    <property type="match status" value="1"/>
</dbReference>
<dbReference type="PANTHER" id="PTHR43232:SF2">
    <property type="entry name" value="MOLYBDENUM COFACTOR BIOSYNTHESIS PROTEIN B"/>
    <property type="match status" value="1"/>
</dbReference>
<protein>
    <submittedName>
        <fullName evidence="2">Molybdenum cofactor synthesis domain protein</fullName>
    </submittedName>
</protein>
<evidence type="ECO:0000259" key="1">
    <source>
        <dbReference type="SMART" id="SM00852"/>
    </source>
</evidence>
<dbReference type="OrthoDB" id="205337at2157"/>
<name>E3GXA8_METFV</name>
<proteinExistence type="predicted"/>
<dbReference type="Pfam" id="PF00994">
    <property type="entry name" value="MoCF_biosynth"/>
    <property type="match status" value="1"/>
</dbReference>
<dbReference type="KEGG" id="mfv:Mfer_0137"/>